<organism evidence="8 10">
    <name type="scientific">Bacteroides intestinalis</name>
    <dbReference type="NCBI Taxonomy" id="329854"/>
    <lineage>
        <taxon>Bacteria</taxon>
        <taxon>Pseudomonadati</taxon>
        <taxon>Bacteroidota</taxon>
        <taxon>Bacteroidia</taxon>
        <taxon>Bacteroidales</taxon>
        <taxon>Bacteroidaceae</taxon>
        <taxon>Bacteroides</taxon>
    </lineage>
</organism>
<dbReference type="InterPro" id="IPR012944">
    <property type="entry name" value="SusD_RagB_dom"/>
</dbReference>
<evidence type="ECO:0000256" key="5">
    <source>
        <dbReference type="ARBA" id="ARBA00023237"/>
    </source>
</evidence>
<evidence type="ECO:0000313" key="9">
    <source>
        <dbReference type="EMBL" id="RHN05292.1"/>
    </source>
</evidence>
<evidence type="ECO:0000259" key="6">
    <source>
        <dbReference type="Pfam" id="PF07980"/>
    </source>
</evidence>
<evidence type="ECO:0000313" key="10">
    <source>
        <dbReference type="Proteomes" id="UP000284772"/>
    </source>
</evidence>
<dbReference type="Pfam" id="PF07980">
    <property type="entry name" value="SusD_RagB"/>
    <property type="match status" value="1"/>
</dbReference>
<dbReference type="InterPro" id="IPR033985">
    <property type="entry name" value="SusD-like_N"/>
</dbReference>
<protein>
    <submittedName>
        <fullName evidence="8">RagB/SusD family nutrient uptake outer membrane protein</fullName>
    </submittedName>
</protein>
<feature type="domain" description="SusD-like N-terminal" evidence="7">
    <location>
        <begin position="94"/>
        <end position="212"/>
    </location>
</feature>
<keyword evidence="4" id="KW-0472">Membrane</keyword>
<evidence type="ECO:0000256" key="3">
    <source>
        <dbReference type="ARBA" id="ARBA00022729"/>
    </source>
</evidence>
<dbReference type="Proteomes" id="UP000284772">
    <property type="component" value="Unassembled WGS sequence"/>
</dbReference>
<evidence type="ECO:0000256" key="1">
    <source>
        <dbReference type="ARBA" id="ARBA00004442"/>
    </source>
</evidence>
<dbReference type="InterPro" id="IPR011990">
    <property type="entry name" value="TPR-like_helical_dom_sf"/>
</dbReference>
<comment type="caution">
    <text evidence="8">The sequence shown here is derived from an EMBL/GenBank/DDBJ whole genome shotgun (WGS) entry which is preliminary data.</text>
</comment>
<reference evidence="10 11" key="1">
    <citation type="submission" date="2018-08" db="EMBL/GenBank/DDBJ databases">
        <title>A genome reference for cultivated species of the human gut microbiota.</title>
        <authorList>
            <person name="Zou Y."/>
            <person name="Xue W."/>
            <person name="Luo G."/>
        </authorList>
    </citation>
    <scope>NUCLEOTIDE SEQUENCE [LARGE SCALE GENOMIC DNA]</scope>
    <source>
        <strain evidence="8 10">AF19-10AC</strain>
        <strain evidence="9 11">AF31-23</strain>
    </source>
</reference>
<evidence type="ECO:0000259" key="7">
    <source>
        <dbReference type="Pfam" id="PF14322"/>
    </source>
</evidence>
<dbReference type="Pfam" id="PF14322">
    <property type="entry name" value="SusD-like_3"/>
    <property type="match status" value="1"/>
</dbReference>
<sequence>MKKLTYYILSAVFAVCNLSSCLDEDPIYSQNSSVIFSTQSNAELALLGCYGYMTNSAAYGQMMQEALILSSGFGWGQRNVNDDGRMLSLEAPTSASPIKTVWNGQYKVIAETNAFLTSLEKSGLSESVKVQMGGEAKFLRGLAYYNLVMLFGDVPLKIVASSSDGISTPRTPKEEVFAQIIQDMKDATQIAAKSADGRANSWAAKAFLGKVYYKMACLDIDAQANWQRAKEMFDDVYENGPYDLEPKFGKLFGDFVTGSKEAIFQLNFSITSTVCFNRASNRFAPSQSTSGIAWGTYRATKAIYDLHEGTYPGDPRIELTFMKSWRTRSGNNQKDPKPMIGDVLCANDSTYMYPYVKVNAGFEDDKKTAKEPVMKNGVPLVDKNGKQTPLEHALKLPYDLFPDRTNPSIEVLNQFKLADGSYKTDLAKIFSTDAGQLKWPHYAKMYDQNQIGTASHKNLMVYRYAEMLLLMADVYNELGNTAKAVELANQVLGRARTSGLMPAAQPADWSASLDQETVRTKLFFERIIELAGEPGTYEMPRIRGTKYFKMALEFNNKHELTIASSAQYYTSNNVWHDRVFNVGKEGGEGLSDSFVKKNMLMPIPDSEISANPGITNDDNNFGY</sequence>
<evidence type="ECO:0000256" key="2">
    <source>
        <dbReference type="ARBA" id="ARBA00006275"/>
    </source>
</evidence>
<name>A0A3E4KP37_9BACE</name>
<dbReference type="EMBL" id="QRWT01000001">
    <property type="protein sequence ID" value="RGT58554.1"/>
    <property type="molecule type" value="Genomic_DNA"/>
</dbReference>
<accession>A0A3E4KP37</accession>
<keyword evidence="5" id="KW-0998">Cell outer membrane</keyword>
<dbReference type="Proteomes" id="UP000286003">
    <property type="component" value="Unassembled WGS sequence"/>
</dbReference>
<dbReference type="Gene3D" id="1.25.40.390">
    <property type="match status" value="2"/>
</dbReference>
<dbReference type="EMBL" id="QRQM01000017">
    <property type="protein sequence ID" value="RHN05292.1"/>
    <property type="molecule type" value="Genomic_DNA"/>
</dbReference>
<feature type="domain" description="RagB/SusD" evidence="6">
    <location>
        <begin position="260"/>
        <end position="623"/>
    </location>
</feature>
<evidence type="ECO:0000256" key="4">
    <source>
        <dbReference type="ARBA" id="ARBA00023136"/>
    </source>
</evidence>
<dbReference type="AlphaFoldDB" id="A0A3E4KP37"/>
<gene>
    <name evidence="8" type="ORF">DWX27_02350</name>
    <name evidence="9" type="ORF">DWZ32_15225</name>
</gene>
<dbReference type="GO" id="GO:0009279">
    <property type="term" value="C:cell outer membrane"/>
    <property type="evidence" value="ECO:0007669"/>
    <property type="project" value="UniProtKB-SubCell"/>
</dbReference>
<evidence type="ECO:0000313" key="8">
    <source>
        <dbReference type="EMBL" id="RGT58554.1"/>
    </source>
</evidence>
<comment type="similarity">
    <text evidence="2">Belongs to the SusD family.</text>
</comment>
<evidence type="ECO:0000313" key="11">
    <source>
        <dbReference type="Proteomes" id="UP000286003"/>
    </source>
</evidence>
<keyword evidence="3" id="KW-0732">Signal</keyword>
<dbReference type="RefSeq" id="WP_115503817.1">
    <property type="nucleotide sequence ID" value="NZ_BAABZC010000001.1"/>
</dbReference>
<comment type="subcellular location">
    <subcellularLocation>
        <location evidence="1">Cell outer membrane</location>
    </subcellularLocation>
</comment>
<proteinExistence type="inferred from homology"/>
<dbReference type="SUPFAM" id="SSF48452">
    <property type="entry name" value="TPR-like"/>
    <property type="match status" value="1"/>
</dbReference>